<dbReference type="Proteomes" id="UP000243719">
    <property type="component" value="Unassembled WGS sequence"/>
</dbReference>
<name>A0A1H2PV65_9BURK</name>
<dbReference type="OrthoDB" id="8907874at2"/>
<dbReference type="GO" id="GO:0016829">
    <property type="term" value="F:lyase activity"/>
    <property type="evidence" value="ECO:0007669"/>
    <property type="project" value="UniProtKB-KW"/>
</dbReference>
<sequence length="134" mass="14349">MITLAVKTLVAGAFDGTSMVSTRPLSFFGDVEVQTGAIVTESSDLRGRRVSGRVLCLPFTHGSAGAWRVLQQLRTHGTAPLGIVVRDLPDPSVIQGAILAELPVLRLLVAADYDRLQEGARLCFDASSDMLRVN</sequence>
<proteinExistence type="predicted"/>
<protein>
    <submittedName>
        <fullName evidence="3">Predicted aconitase subunit 2</fullName>
    </submittedName>
</protein>
<dbReference type="Gene3D" id="3.50.30.10">
    <property type="entry name" value="Phosphohistidine domain"/>
    <property type="match status" value="1"/>
</dbReference>
<keyword evidence="1" id="KW-0456">Lyase</keyword>
<organism evidence="3 4">
    <name type="scientific">Chitinasiproducens palmae</name>
    <dbReference type="NCBI Taxonomy" id="1770053"/>
    <lineage>
        <taxon>Bacteria</taxon>
        <taxon>Pseudomonadati</taxon>
        <taxon>Pseudomonadota</taxon>
        <taxon>Betaproteobacteria</taxon>
        <taxon>Burkholderiales</taxon>
        <taxon>Burkholderiaceae</taxon>
        <taxon>Chitinasiproducens</taxon>
    </lineage>
</organism>
<dbReference type="AlphaFoldDB" id="A0A1H2PV65"/>
<keyword evidence="4" id="KW-1185">Reference proteome</keyword>
<reference evidence="4" key="1">
    <citation type="submission" date="2016-09" db="EMBL/GenBank/DDBJ databases">
        <authorList>
            <person name="Varghese N."/>
            <person name="Submissions S."/>
        </authorList>
    </citation>
    <scope>NUCLEOTIDE SEQUENCE [LARGE SCALE GENOMIC DNA]</scope>
    <source>
        <strain evidence="4">JS23</strain>
    </source>
</reference>
<dbReference type="InterPro" id="IPR002840">
    <property type="entry name" value="PMDh-S-like_dom"/>
</dbReference>
<dbReference type="SUPFAM" id="SSF52016">
    <property type="entry name" value="LeuD/IlvD-like"/>
    <property type="match status" value="1"/>
</dbReference>
<evidence type="ECO:0000256" key="1">
    <source>
        <dbReference type="ARBA" id="ARBA00023239"/>
    </source>
</evidence>
<evidence type="ECO:0000313" key="3">
    <source>
        <dbReference type="EMBL" id="SDV50727.1"/>
    </source>
</evidence>
<evidence type="ECO:0000259" key="2">
    <source>
        <dbReference type="Pfam" id="PF01989"/>
    </source>
</evidence>
<dbReference type="STRING" id="1770053.SAMN05216551_11348"/>
<gene>
    <name evidence="3" type="ORF">SAMN05216551_11348</name>
</gene>
<dbReference type="EMBL" id="FNLO01000013">
    <property type="protein sequence ID" value="SDV50727.1"/>
    <property type="molecule type" value="Genomic_DNA"/>
</dbReference>
<evidence type="ECO:0000313" key="4">
    <source>
        <dbReference type="Proteomes" id="UP000243719"/>
    </source>
</evidence>
<dbReference type="RefSeq" id="WP_091911912.1">
    <property type="nucleotide sequence ID" value="NZ_FNLO01000013.1"/>
</dbReference>
<accession>A0A1H2PV65</accession>
<feature type="domain" description="Phosphomevalonate dehydratase small subunit-like" evidence="2">
    <location>
        <begin position="25"/>
        <end position="105"/>
    </location>
</feature>
<dbReference type="Pfam" id="PF01989">
    <property type="entry name" value="AcnX_swivel_put"/>
    <property type="match status" value="1"/>
</dbReference>